<reference evidence="1 3" key="1">
    <citation type="journal article" date="2010" name="BMC Genomics">
        <title>Combination of measures distinguishes pre-miRNAs from other stem-loops in the genome of the newly sequenced Anopheles darlingi.</title>
        <authorList>
            <person name="Mendes N.D."/>
            <person name="Freitas A.T."/>
            <person name="Vasconcelos A.T."/>
            <person name="Sagot M.F."/>
        </authorList>
    </citation>
    <scope>NUCLEOTIDE SEQUENCE</scope>
</reference>
<dbReference type="VEuPathDB" id="VectorBase:ADAC009976"/>
<reference evidence="1" key="2">
    <citation type="submission" date="2010-05" db="EMBL/GenBank/DDBJ databases">
        <authorList>
            <person name="Almeida L.G."/>
            <person name="Nicolas M.F."/>
            <person name="Souza R.C."/>
            <person name="Vasconcelos A.T.R."/>
        </authorList>
    </citation>
    <scope>NUCLEOTIDE SEQUENCE</scope>
</reference>
<evidence type="ECO:0000313" key="3">
    <source>
        <dbReference type="Proteomes" id="UP000000673"/>
    </source>
</evidence>
<gene>
    <name evidence="1" type="ORF">AND_009976</name>
</gene>
<evidence type="ECO:0000313" key="2">
    <source>
        <dbReference type="EnsemblMetazoa" id="ADAC009976-PA"/>
    </source>
</evidence>
<name>W5J2G8_ANODA</name>
<dbReference type="Proteomes" id="UP000000673">
    <property type="component" value="Unassembled WGS sequence"/>
</dbReference>
<dbReference type="EnsemblMetazoa" id="ADAC009976-RA">
    <property type="protein sequence ID" value="ADAC009976-PA"/>
    <property type="gene ID" value="ADAC009976"/>
</dbReference>
<proteinExistence type="predicted"/>
<evidence type="ECO:0000313" key="1">
    <source>
        <dbReference type="EMBL" id="ETN58452.1"/>
    </source>
</evidence>
<dbReference type="AlphaFoldDB" id="W5J2G8"/>
<accession>W5J2G8</accession>
<reference evidence="1" key="3">
    <citation type="journal article" date="2013" name="Nucleic Acids Res.">
        <title>The genome of Anopheles darlingi, the main neotropical malaria vector.</title>
        <authorList>
            <person name="Marinotti O."/>
            <person name="Cerqueira G.C."/>
            <person name="de Almeida L.G."/>
            <person name="Ferro M.I."/>
            <person name="Loreto E.L."/>
            <person name="Zaha A."/>
            <person name="Teixeira S.M."/>
            <person name="Wespiser A.R."/>
            <person name="Almeida E Silva A."/>
            <person name="Schlindwein A.D."/>
            <person name="Pacheco A.C."/>
            <person name="Silva A.L."/>
            <person name="Graveley B.R."/>
            <person name="Walenz B.P."/>
            <person name="Lima Bde A."/>
            <person name="Ribeiro C.A."/>
            <person name="Nunes-Silva C.G."/>
            <person name="de Carvalho C.R."/>
            <person name="Soares C.M."/>
            <person name="de Menezes C.B."/>
            <person name="Matiolli C."/>
            <person name="Caffrey D."/>
            <person name="Araujo D.A."/>
            <person name="de Oliveira D.M."/>
            <person name="Golenbock D."/>
            <person name="Grisard E.C."/>
            <person name="Fantinatti-Garboggini F."/>
            <person name="de Carvalho F.M."/>
            <person name="Barcellos F.G."/>
            <person name="Prosdocimi F."/>
            <person name="May G."/>
            <person name="Azevedo Junior G.M."/>
            <person name="Guimaraes G.M."/>
            <person name="Goldman G.H."/>
            <person name="Padilha I.Q."/>
            <person name="Batista Jda S."/>
            <person name="Ferro J.A."/>
            <person name="Ribeiro J.M."/>
            <person name="Fietto J.L."/>
            <person name="Dabbas K.M."/>
            <person name="Cerdeira L."/>
            <person name="Agnez-Lima L.F."/>
            <person name="Brocchi M."/>
            <person name="de Carvalho M.O."/>
            <person name="Teixeira Mde M."/>
            <person name="Diniz Maia Mde M."/>
            <person name="Goldman M.H."/>
            <person name="Cruz Schneider M.P."/>
            <person name="Felipe M.S."/>
            <person name="Hungria M."/>
            <person name="Nicolas M.F."/>
            <person name="Pereira M."/>
            <person name="Montes M.A."/>
            <person name="Cantao M.E."/>
            <person name="Vincentz M."/>
            <person name="Rafael M.S."/>
            <person name="Silverman N."/>
            <person name="Stoco P.H."/>
            <person name="Souza R.C."/>
            <person name="Vicentini R."/>
            <person name="Gazzinelli R.T."/>
            <person name="Neves Rde O."/>
            <person name="Silva R."/>
            <person name="Astolfi-Filho S."/>
            <person name="Maciel T.E."/>
            <person name="Urmenyi T.P."/>
            <person name="Tadei W.P."/>
            <person name="Camargo E.P."/>
            <person name="de Vasconcelos A.T."/>
        </authorList>
    </citation>
    <scope>NUCLEOTIDE SEQUENCE</scope>
</reference>
<reference evidence="2" key="4">
    <citation type="submission" date="2015-06" db="UniProtKB">
        <authorList>
            <consortium name="EnsemblMetazoa"/>
        </authorList>
    </citation>
    <scope>IDENTIFICATION</scope>
</reference>
<dbReference type="HOGENOM" id="CLU_2796015_0_0_1"/>
<protein>
    <submittedName>
        <fullName evidence="1 2">Uncharacterized protein</fullName>
    </submittedName>
</protein>
<sequence>MQANFVKPIEQPFQLDPRITQSVVLNPTDRLEATTENSIEYRNLKVRSWSHGKKSLRTASDDSKICCN</sequence>
<organism evidence="1">
    <name type="scientific">Anopheles darlingi</name>
    <name type="common">Mosquito</name>
    <dbReference type="NCBI Taxonomy" id="43151"/>
    <lineage>
        <taxon>Eukaryota</taxon>
        <taxon>Metazoa</taxon>
        <taxon>Ecdysozoa</taxon>
        <taxon>Arthropoda</taxon>
        <taxon>Hexapoda</taxon>
        <taxon>Insecta</taxon>
        <taxon>Pterygota</taxon>
        <taxon>Neoptera</taxon>
        <taxon>Endopterygota</taxon>
        <taxon>Diptera</taxon>
        <taxon>Nematocera</taxon>
        <taxon>Culicoidea</taxon>
        <taxon>Culicidae</taxon>
        <taxon>Anophelinae</taxon>
        <taxon>Anopheles</taxon>
    </lineage>
</organism>
<keyword evidence="3" id="KW-1185">Reference proteome</keyword>
<dbReference type="EMBL" id="ADMH02002133">
    <property type="protein sequence ID" value="ETN58452.1"/>
    <property type="molecule type" value="Genomic_DNA"/>
</dbReference>